<keyword evidence="2" id="KW-1185">Reference proteome</keyword>
<dbReference type="Proteomes" id="UP000789901">
    <property type="component" value="Unassembled WGS sequence"/>
</dbReference>
<protein>
    <submittedName>
        <fullName evidence="1">46047_t:CDS:1</fullName>
    </submittedName>
</protein>
<dbReference type="EMBL" id="CAJVQB010022000">
    <property type="protein sequence ID" value="CAG8798533.1"/>
    <property type="molecule type" value="Genomic_DNA"/>
</dbReference>
<comment type="caution">
    <text evidence="1">The sequence shown here is derived from an EMBL/GenBank/DDBJ whole genome shotgun (WGS) entry which is preliminary data.</text>
</comment>
<organism evidence="1 2">
    <name type="scientific">Gigaspora margarita</name>
    <dbReference type="NCBI Taxonomy" id="4874"/>
    <lineage>
        <taxon>Eukaryota</taxon>
        <taxon>Fungi</taxon>
        <taxon>Fungi incertae sedis</taxon>
        <taxon>Mucoromycota</taxon>
        <taxon>Glomeromycotina</taxon>
        <taxon>Glomeromycetes</taxon>
        <taxon>Diversisporales</taxon>
        <taxon>Gigasporaceae</taxon>
        <taxon>Gigaspora</taxon>
    </lineage>
</organism>
<name>A0ABN7VTD7_GIGMA</name>
<sequence length="80" mass="9282">AYFGDFDSDFAMKKLKVEGVQLVEKSLKAYWTRSIITPTLENNNLTKSNTSLYVCNNYRIDTDKRICDNFIHIQLMLVGK</sequence>
<reference evidence="1 2" key="1">
    <citation type="submission" date="2021-06" db="EMBL/GenBank/DDBJ databases">
        <authorList>
            <person name="Kallberg Y."/>
            <person name="Tangrot J."/>
            <person name="Rosling A."/>
        </authorList>
    </citation>
    <scope>NUCLEOTIDE SEQUENCE [LARGE SCALE GENOMIC DNA]</scope>
    <source>
        <strain evidence="1 2">120-4 pot B 10/14</strain>
    </source>
</reference>
<evidence type="ECO:0000313" key="2">
    <source>
        <dbReference type="Proteomes" id="UP000789901"/>
    </source>
</evidence>
<feature type="non-terminal residue" evidence="1">
    <location>
        <position position="1"/>
    </location>
</feature>
<gene>
    <name evidence="1" type="ORF">GMARGA_LOCUS22619</name>
</gene>
<accession>A0ABN7VTD7</accession>
<evidence type="ECO:0000313" key="1">
    <source>
        <dbReference type="EMBL" id="CAG8798533.1"/>
    </source>
</evidence>
<proteinExistence type="predicted"/>